<dbReference type="FunFam" id="1.10.1370.30:FF:000003">
    <property type="entry name" value="Thermostable carboxypeptidase 1"/>
    <property type="match status" value="1"/>
</dbReference>
<dbReference type="GO" id="GO:0006508">
    <property type="term" value="P:proteolysis"/>
    <property type="evidence" value="ECO:0007669"/>
    <property type="project" value="UniProtKB-UniRule"/>
</dbReference>
<dbReference type="Pfam" id="PF02074">
    <property type="entry name" value="Peptidase_M32"/>
    <property type="match status" value="1"/>
</dbReference>
<evidence type="ECO:0000313" key="11">
    <source>
        <dbReference type="EMBL" id="APW65644.1"/>
    </source>
</evidence>
<evidence type="ECO:0000256" key="1">
    <source>
        <dbReference type="ARBA" id="ARBA00022645"/>
    </source>
</evidence>
<evidence type="ECO:0000256" key="5">
    <source>
        <dbReference type="ARBA" id="ARBA00023049"/>
    </source>
</evidence>
<dbReference type="RefSeq" id="WP_076086337.1">
    <property type="nucleotide sequence ID" value="NZ_CP019070.1"/>
</dbReference>
<protein>
    <recommendedName>
        <fullName evidence="8">Metal-dependent carboxypeptidase</fullName>
        <ecNumber evidence="8">3.4.17.19</ecNumber>
    </recommendedName>
</protein>
<dbReference type="PRINTS" id="PR00998">
    <property type="entry name" value="CRBOXYPTASET"/>
</dbReference>
<dbReference type="AlphaFoldDB" id="A0A1P8KM60"/>
<feature type="binding site" evidence="9">
    <location>
        <position position="261"/>
    </location>
    <ligand>
        <name>Zn(2+)</name>
        <dbReference type="ChEBI" id="CHEBI:29105"/>
        <note>catalytic</note>
    </ligand>
</feature>
<feature type="binding site" evidence="9">
    <location>
        <position position="265"/>
    </location>
    <ligand>
        <name>Zn(2+)</name>
        <dbReference type="ChEBI" id="CHEBI:29105"/>
        <note>catalytic</note>
    </ligand>
</feature>
<keyword evidence="3 8" id="KW-0479">Metal-binding</keyword>
<dbReference type="PANTHER" id="PTHR34217">
    <property type="entry name" value="METAL-DEPENDENT CARBOXYPEPTIDASE"/>
    <property type="match status" value="1"/>
</dbReference>
<feature type="binding site" evidence="9">
    <location>
        <position position="291"/>
    </location>
    <ligand>
        <name>Zn(2+)</name>
        <dbReference type="ChEBI" id="CHEBI:29105"/>
        <note>catalytic</note>
    </ligand>
</feature>
<comment type="function">
    <text evidence="8">Broad specificity carboxypetidase that releases amino acids sequentially from the C-terminus, including neutral, aromatic, polar and basic residues.</text>
</comment>
<dbReference type="GO" id="GO:0004181">
    <property type="term" value="F:metallocarboxypeptidase activity"/>
    <property type="evidence" value="ECO:0007669"/>
    <property type="project" value="UniProtKB-UniRule"/>
</dbReference>
<reference evidence="11 12" key="1">
    <citation type="submission" date="2017-01" db="EMBL/GenBank/DDBJ databases">
        <title>Genome sequencing of Arcobacter sp. LPB0137.</title>
        <authorList>
            <person name="Lee G.-W."/>
            <person name="Yi H."/>
        </authorList>
    </citation>
    <scope>NUCLEOTIDE SEQUENCE [LARGE SCALE GENOMIC DNA]</scope>
    <source>
        <strain evidence="11 12">LPB0137</strain>
    </source>
</reference>
<evidence type="ECO:0000256" key="4">
    <source>
        <dbReference type="ARBA" id="ARBA00022801"/>
    </source>
</evidence>
<dbReference type="InterPro" id="IPR001333">
    <property type="entry name" value="Peptidase_M32_Taq"/>
</dbReference>
<evidence type="ECO:0000256" key="6">
    <source>
        <dbReference type="ARBA" id="ARBA00052755"/>
    </source>
</evidence>
<evidence type="ECO:0000256" key="7">
    <source>
        <dbReference type="ARBA" id="ARBA00061580"/>
    </source>
</evidence>
<comment type="cofactor">
    <cofactor evidence="9">
        <name>Zn(2+)</name>
        <dbReference type="ChEBI" id="CHEBI:29105"/>
    </cofactor>
    <text evidence="9">Binds 1 zinc ion per subunit.</text>
</comment>
<keyword evidence="12" id="KW-1185">Reference proteome</keyword>
<accession>A0A1P8KM60</accession>
<dbReference type="CDD" id="cd06460">
    <property type="entry name" value="M32_Taq"/>
    <property type="match status" value="1"/>
</dbReference>
<name>A0A1P8KM60_9BACT</name>
<organism evidence="11 12">
    <name type="scientific">Poseidonibacter parvus</name>
    <dbReference type="NCBI Taxonomy" id="1850254"/>
    <lineage>
        <taxon>Bacteria</taxon>
        <taxon>Pseudomonadati</taxon>
        <taxon>Campylobacterota</taxon>
        <taxon>Epsilonproteobacteria</taxon>
        <taxon>Campylobacterales</taxon>
        <taxon>Arcobacteraceae</taxon>
        <taxon>Poseidonibacter</taxon>
    </lineage>
</organism>
<dbReference type="PROSITE" id="PS52034">
    <property type="entry name" value="PEPTIDASE_M32"/>
    <property type="match status" value="1"/>
</dbReference>
<gene>
    <name evidence="11" type="ORF">LPB137_07160</name>
</gene>
<dbReference type="Proteomes" id="UP000186074">
    <property type="component" value="Chromosome"/>
</dbReference>
<dbReference type="PANTHER" id="PTHR34217:SF1">
    <property type="entry name" value="CARBOXYPEPTIDASE 1"/>
    <property type="match status" value="1"/>
</dbReference>
<evidence type="ECO:0000256" key="3">
    <source>
        <dbReference type="ARBA" id="ARBA00022723"/>
    </source>
</evidence>
<evidence type="ECO:0000256" key="10">
    <source>
        <dbReference type="PIRSR" id="PIRSR006615-2"/>
    </source>
</evidence>
<comment type="catalytic activity">
    <reaction evidence="6 8">
        <text>Release of a C-terminal amino acid with broad specificity, except for -Pro.</text>
        <dbReference type="EC" id="3.4.17.19"/>
    </reaction>
</comment>
<evidence type="ECO:0000313" key="12">
    <source>
        <dbReference type="Proteomes" id="UP000186074"/>
    </source>
</evidence>
<dbReference type="EMBL" id="CP019070">
    <property type="protein sequence ID" value="APW65644.1"/>
    <property type="molecule type" value="Genomic_DNA"/>
</dbReference>
<sequence>MKAYKKLVEKYERIHHLSHMQSIVYWDQQSMMPSGSSDARAKAMAEFGVIIHEASVDKEIALLLNDAMGENLNAIQKASLREMQKTYTSNTILPSDLVKAQSLAHSKCNHTWIEQRANNNWKGFEPRLNEVIKLSKEEARIRSEINGLSAYDSLLDLFEPGMKSQTLDGIFADVKTWLPELIQNIVEKQKSQTFIKPQGIFKIKAQKELGVKVMKHLGFDFNKGRIDISAHPFCGGVPEDVRLTTRYDENDFVQSLMGTIHETGHALYEQNLPQDLLALPVGQARSMGIHESQSLFFEMQMGRSGEFLKSIHPYIIESFGNDEALALDNLVKIYSKVEPSLIRVDADEVTYASHVILRYEIEKALINGQIQTSDIPDMWNDKMQEALGLNTKDNYKNACMQDVHWSEGLFGYFPSYTLGAMYAAQQFNTVKKVHPNINDSIANGDLSQIKSWLKENIWSNASIYSTDELMSKATGESLNPKYFKEHLENRYLFN</sequence>
<evidence type="ECO:0000256" key="2">
    <source>
        <dbReference type="ARBA" id="ARBA00022670"/>
    </source>
</evidence>
<dbReference type="OrthoDB" id="9772308at2"/>
<dbReference type="PIRSF" id="PIRSF006615">
    <property type="entry name" value="Zn_crbxpep_Taq"/>
    <property type="match status" value="1"/>
</dbReference>
<dbReference type="SUPFAM" id="SSF55486">
    <property type="entry name" value="Metalloproteases ('zincins'), catalytic domain"/>
    <property type="match status" value="1"/>
</dbReference>
<keyword evidence="5 8" id="KW-0482">Metalloprotease</keyword>
<keyword evidence="2 8" id="KW-0645">Protease</keyword>
<keyword evidence="1 8" id="KW-0121">Carboxypeptidase</keyword>
<comment type="similarity">
    <text evidence="7 8">Belongs to the peptidase M32 family.</text>
</comment>
<keyword evidence="4 8" id="KW-0378">Hydrolase</keyword>
<evidence type="ECO:0000256" key="8">
    <source>
        <dbReference type="PIRNR" id="PIRNR006615"/>
    </source>
</evidence>
<keyword evidence="9" id="KW-0862">Zinc</keyword>
<dbReference type="STRING" id="1850254.LPB137_07160"/>
<dbReference type="KEGG" id="alp:LPB137_07160"/>
<dbReference type="EC" id="3.4.17.19" evidence="8"/>
<dbReference type="GO" id="GO:0008270">
    <property type="term" value="F:zinc ion binding"/>
    <property type="evidence" value="ECO:0007669"/>
    <property type="project" value="UniProtKB-ARBA"/>
</dbReference>
<feature type="active site" description="Proton donor/acceptor" evidence="10">
    <location>
        <position position="262"/>
    </location>
</feature>
<evidence type="ECO:0000256" key="9">
    <source>
        <dbReference type="PIRSR" id="PIRSR006615-1"/>
    </source>
</evidence>
<dbReference type="Gene3D" id="1.10.1370.30">
    <property type="match status" value="1"/>
</dbReference>
<proteinExistence type="inferred from homology"/>